<gene>
    <name evidence="8" type="ORF">GcLGCM259_2901</name>
</gene>
<evidence type="ECO:0000256" key="4">
    <source>
        <dbReference type="ARBA" id="ARBA00022825"/>
    </source>
</evidence>
<proteinExistence type="inferred from homology"/>
<evidence type="ECO:0000256" key="6">
    <source>
        <dbReference type="RuleBase" id="RU003355"/>
    </source>
</evidence>
<dbReference type="InterPro" id="IPR036852">
    <property type="entry name" value="Peptidase_S8/S53_dom_sf"/>
</dbReference>
<dbReference type="EMBL" id="CP034412">
    <property type="protein sequence ID" value="QCY48607.1"/>
    <property type="molecule type" value="Genomic_DNA"/>
</dbReference>
<dbReference type="GO" id="GO:0004252">
    <property type="term" value="F:serine-type endopeptidase activity"/>
    <property type="evidence" value="ECO:0007669"/>
    <property type="project" value="UniProtKB-UniRule"/>
</dbReference>
<dbReference type="KEGG" id="gcr:GcLGCM259_2901"/>
<dbReference type="PANTHER" id="PTHR43806:SF11">
    <property type="entry name" value="CEREVISIN-RELATED"/>
    <property type="match status" value="1"/>
</dbReference>
<keyword evidence="9" id="KW-1185">Reference proteome</keyword>
<feature type="active site" description="Charge relay system" evidence="5">
    <location>
        <position position="145"/>
    </location>
</feature>
<dbReference type="AlphaFoldDB" id="A0A5B7WXF5"/>
<dbReference type="InterPro" id="IPR023828">
    <property type="entry name" value="Peptidase_S8_Ser-AS"/>
</dbReference>
<evidence type="ECO:0000256" key="2">
    <source>
        <dbReference type="ARBA" id="ARBA00022670"/>
    </source>
</evidence>
<dbReference type="GO" id="GO:0006508">
    <property type="term" value="P:proteolysis"/>
    <property type="evidence" value="ECO:0007669"/>
    <property type="project" value="UniProtKB-KW"/>
</dbReference>
<dbReference type="PROSITE" id="PS51892">
    <property type="entry name" value="SUBTILASE"/>
    <property type="match status" value="1"/>
</dbReference>
<name>A0A5B7WXF5_9MICC</name>
<sequence>MFDPDEPLSVSITSEAIPGRYVVIFDGAEPVGTPMTSLGVLQEQAPEVLSDEGYSLKHYFPRLGMAVVDSESGQVEQLRERCASRRLPMKVVPERIYRIQVNTGDVAAAERPAYADTDELTWGLQAVKAVESGYTGAGVKVAVLDTGFDENHPDFAGRQVTTKSFVEGEDALDGHGHGTHCIGTACGPRGVPGQRGYGVASGASIFAGKVLGNSGSGTDAQILGGIDWALENECQVISMSLGADVREVHPPYVAAGRRALELGSLIVAAAGNNARRPQGNYGFVGAPANSPFVMAVAALDEGLKVADFSARTLPGRGGQVDISGPGVRIYSSWPGEQRYNTISGTSMATPHVAGVAALLCEATGFRARELWAELVQEGERLEQFSVDVGAGMTQAPPPAQA</sequence>
<keyword evidence="4 5" id="KW-0720">Serine protease</keyword>
<feature type="active site" description="Charge relay system" evidence="5">
    <location>
        <position position="177"/>
    </location>
</feature>
<dbReference type="RefSeq" id="WP_138927087.1">
    <property type="nucleotide sequence ID" value="NZ_CP034412.1"/>
</dbReference>
<evidence type="ECO:0000256" key="5">
    <source>
        <dbReference type="PROSITE-ProRule" id="PRU01240"/>
    </source>
</evidence>
<keyword evidence="2 5" id="KW-0645">Protease</keyword>
<evidence type="ECO:0000256" key="3">
    <source>
        <dbReference type="ARBA" id="ARBA00022801"/>
    </source>
</evidence>
<dbReference type="InterPro" id="IPR000209">
    <property type="entry name" value="Peptidase_S8/S53_dom"/>
</dbReference>
<dbReference type="Gene3D" id="3.40.50.200">
    <property type="entry name" value="Peptidase S8/S53 domain"/>
    <property type="match status" value="1"/>
</dbReference>
<evidence type="ECO:0000259" key="7">
    <source>
        <dbReference type="Pfam" id="PF00082"/>
    </source>
</evidence>
<evidence type="ECO:0000256" key="1">
    <source>
        <dbReference type="ARBA" id="ARBA00011073"/>
    </source>
</evidence>
<dbReference type="Pfam" id="PF00082">
    <property type="entry name" value="Peptidase_S8"/>
    <property type="match status" value="1"/>
</dbReference>
<dbReference type="PRINTS" id="PR00723">
    <property type="entry name" value="SUBTILISIN"/>
</dbReference>
<dbReference type="InterPro" id="IPR015500">
    <property type="entry name" value="Peptidase_S8_subtilisin-rel"/>
</dbReference>
<feature type="active site" description="Charge relay system" evidence="5">
    <location>
        <position position="346"/>
    </location>
</feature>
<reference evidence="8 9" key="1">
    <citation type="submission" date="2018-12" db="EMBL/GenBank/DDBJ databases">
        <title>Complete Genome Sequence of Glutamicibacter creatinolyticus strain LGCM259,isolated from an abscess of a 12-year-old mare in Italy.</title>
        <authorList>
            <person name="Santos R.G."/>
            <person name="Silva A.L."/>
            <person name="Seyffert N."/>
            <person name="Castro T.L.P."/>
            <person name="Attili A.R."/>
            <person name="Rifici C."/>
            <person name="Mazzullo G."/>
            <person name="Brenig B."/>
            <person name="Venanzi F."/>
            <person name="Azevedo V."/>
        </authorList>
    </citation>
    <scope>NUCLEOTIDE SEQUENCE [LARGE SCALE GENOMIC DNA]</scope>
    <source>
        <strain evidence="8 9">LGCM 259</strain>
    </source>
</reference>
<dbReference type="PROSITE" id="PS00136">
    <property type="entry name" value="SUBTILASE_ASP"/>
    <property type="match status" value="1"/>
</dbReference>
<dbReference type="SUPFAM" id="SSF52743">
    <property type="entry name" value="Subtilisin-like"/>
    <property type="match status" value="1"/>
</dbReference>
<dbReference type="InterPro" id="IPR023827">
    <property type="entry name" value="Peptidase_S8_Asp-AS"/>
</dbReference>
<dbReference type="InterPro" id="IPR050131">
    <property type="entry name" value="Peptidase_S8_subtilisin-like"/>
</dbReference>
<organism evidence="8 9">
    <name type="scientific">Glutamicibacter creatinolyticus</name>
    <dbReference type="NCBI Taxonomy" id="162496"/>
    <lineage>
        <taxon>Bacteria</taxon>
        <taxon>Bacillati</taxon>
        <taxon>Actinomycetota</taxon>
        <taxon>Actinomycetes</taxon>
        <taxon>Micrococcales</taxon>
        <taxon>Micrococcaceae</taxon>
        <taxon>Glutamicibacter</taxon>
    </lineage>
</organism>
<protein>
    <submittedName>
        <fullName evidence="8">Peptidase S8</fullName>
    </submittedName>
</protein>
<evidence type="ECO:0000313" key="8">
    <source>
        <dbReference type="EMBL" id="QCY48607.1"/>
    </source>
</evidence>
<dbReference type="Proteomes" id="UP000307000">
    <property type="component" value="Chromosome"/>
</dbReference>
<dbReference type="PANTHER" id="PTHR43806">
    <property type="entry name" value="PEPTIDASE S8"/>
    <property type="match status" value="1"/>
</dbReference>
<keyword evidence="3 5" id="KW-0378">Hydrolase</keyword>
<feature type="domain" description="Peptidase S8/S53" evidence="7">
    <location>
        <begin position="136"/>
        <end position="364"/>
    </location>
</feature>
<evidence type="ECO:0000313" key="9">
    <source>
        <dbReference type="Proteomes" id="UP000307000"/>
    </source>
</evidence>
<comment type="similarity">
    <text evidence="1 5 6">Belongs to the peptidase S8 family.</text>
</comment>
<dbReference type="PROSITE" id="PS00138">
    <property type="entry name" value="SUBTILASE_SER"/>
    <property type="match status" value="1"/>
</dbReference>
<accession>A0A5B7WXF5</accession>